<evidence type="ECO:0000313" key="12">
    <source>
        <dbReference type="Proteomes" id="UP000187406"/>
    </source>
</evidence>
<dbReference type="InterPro" id="IPR011009">
    <property type="entry name" value="Kinase-like_dom_sf"/>
</dbReference>
<evidence type="ECO:0000256" key="2">
    <source>
        <dbReference type="ARBA" id="ARBA00022527"/>
    </source>
</evidence>
<dbReference type="Gene3D" id="1.10.510.10">
    <property type="entry name" value="Transferase(Phosphotransferase) domain 1"/>
    <property type="match status" value="1"/>
</dbReference>
<keyword evidence="6" id="KW-0067">ATP-binding</keyword>
<accession>A0A1Q3BA77</accession>
<evidence type="ECO:0000313" key="11">
    <source>
        <dbReference type="EMBL" id="GAV64805.1"/>
    </source>
</evidence>
<dbReference type="Proteomes" id="UP000187406">
    <property type="component" value="Unassembled WGS sequence"/>
</dbReference>
<dbReference type="GO" id="GO:0004674">
    <property type="term" value="F:protein serine/threonine kinase activity"/>
    <property type="evidence" value="ECO:0007669"/>
    <property type="project" value="UniProtKB-KW"/>
</dbReference>
<reference evidence="12" key="1">
    <citation type="submission" date="2016-04" db="EMBL/GenBank/DDBJ databases">
        <title>Cephalotus genome sequencing.</title>
        <authorList>
            <person name="Fukushima K."/>
            <person name="Hasebe M."/>
            <person name="Fang X."/>
        </authorList>
    </citation>
    <scope>NUCLEOTIDE SEQUENCE [LARGE SCALE GENOMIC DNA]</scope>
    <source>
        <strain evidence="12">cv. St1</strain>
    </source>
</reference>
<dbReference type="OrthoDB" id="248923at2759"/>
<evidence type="ECO:0000256" key="9">
    <source>
        <dbReference type="SAM" id="MobiDB-lite"/>
    </source>
</evidence>
<evidence type="ECO:0000259" key="10">
    <source>
        <dbReference type="PROSITE" id="PS50011"/>
    </source>
</evidence>
<dbReference type="GO" id="GO:0007017">
    <property type="term" value="P:microtubule-based process"/>
    <property type="evidence" value="ECO:0007669"/>
    <property type="project" value="TreeGrafter"/>
</dbReference>
<proteinExistence type="predicted"/>
<dbReference type="EMBL" id="BDDD01000366">
    <property type="protein sequence ID" value="GAV64805.1"/>
    <property type="molecule type" value="Genomic_DNA"/>
</dbReference>
<dbReference type="FunCoup" id="A0A1Q3BA77">
    <property type="interactions" value="1832"/>
</dbReference>
<keyword evidence="5 11" id="KW-0418">Kinase</keyword>
<dbReference type="SUPFAM" id="SSF56112">
    <property type="entry name" value="Protein kinase-like (PK-like)"/>
    <property type="match status" value="1"/>
</dbReference>
<organism evidence="11 12">
    <name type="scientific">Cephalotus follicularis</name>
    <name type="common">Albany pitcher plant</name>
    <dbReference type="NCBI Taxonomy" id="3775"/>
    <lineage>
        <taxon>Eukaryota</taxon>
        <taxon>Viridiplantae</taxon>
        <taxon>Streptophyta</taxon>
        <taxon>Embryophyta</taxon>
        <taxon>Tracheophyta</taxon>
        <taxon>Spermatophyta</taxon>
        <taxon>Magnoliopsida</taxon>
        <taxon>eudicotyledons</taxon>
        <taxon>Gunneridae</taxon>
        <taxon>Pentapetalae</taxon>
        <taxon>rosids</taxon>
        <taxon>fabids</taxon>
        <taxon>Oxalidales</taxon>
        <taxon>Cephalotaceae</taxon>
        <taxon>Cephalotus</taxon>
    </lineage>
</organism>
<evidence type="ECO:0000256" key="4">
    <source>
        <dbReference type="ARBA" id="ARBA00022741"/>
    </source>
</evidence>
<comment type="catalytic activity">
    <reaction evidence="8">
        <text>L-seryl-[protein] + ATP = O-phospho-L-seryl-[protein] + ADP + H(+)</text>
        <dbReference type="Rhea" id="RHEA:17989"/>
        <dbReference type="Rhea" id="RHEA-COMP:9863"/>
        <dbReference type="Rhea" id="RHEA-COMP:11604"/>
        <dbReference type="ChEBI" id="CHEBI:15378"/>
        <dbReference type="ChEBI" id="CHEBI:29999"/>
        <dbReference type="ChEBI" id="CHEBI:30616"/>
        <dbReference type="ChEBI" id="CHEBI:83421"/>
        <dbReference type="ChEBI" id="CHEBI:456216"/>
        <dbReference type="EC" id="2.7.11.1"/>
    </reaction>
</comment>
<name>A0A1Q3BA77_CEPFO</name>
<dbReference type="GO" id="GO:0055028">
    <property type="term" value="C:cortical microtubule"/>
    <property type="evidence" value="ECO:0007669"/>
    <property type="project" value="TreeGrafter"/>
</dbReference>
<dbReference type="STRING" id="3775.A0A1Q3BA77"/>
<protein>
    <recommendedName>
        <fullName evidence="1">non-specific serine/threonine protein kinase</fullName>
        <ecNumber evidence="1">2.7.11.1</ecNumber>
    </recommendedName>
</protein>
<dbReference type="PANTHER" id="PTHR43671:SF98">
    <property type="entry name" value="SERINE_THREONINE-PROTEIN KINASE NEK11"/>
    <property type="match status" value="1"/>
</dbReference>
<evidence type="ECO:0000256" key="7">
    <source>
        <dbReference type="ARBA" id="ARBA00047899"/>
    </source>
</evidence>
<dbReference type="InParanoid" id="A0A1Q3BA77"/>
<keyword evidence="12" id="KW-1185">Reference proteome</keyword>
<sequence length="816" mass="89782">MCPELLADIPYGFKSDIWSLGCCVYEMAAHRPAFKAFDMAGLISKINRSSIGPVPSCYSPSLKTLIKGMLRKNPEHRPTAPEILKHPYLQPYVNQYRPSFSHLKTCSMEKPISKAHDCRKSMAESHNSNSSSSDKDSLLSSYRDTPATVASSENKYTDTDLVSIDDEDESDRPLPSEEENGPRVCFVKVDERGVINSSCDEHGSNVEVKQPKTIKRIMKALKEVGENGSPMRGNRTKTGCVLIQRINTEASPKVIEPSSVTPNLKCNADTLIFSQAKVALDSAKPFQGSYPLKHKLPVIESTPKSKPRHNGIPSYGPVKHVEDGLPVKSRQRTPPSNLVRRSSLPGRMRQAGIDVLNSVANTTKVCPTEMTKKPESTHQIPNLRHPHDSREILQDFQKPQVVASKGMQADSSNSVSSSVSIQAIELCDDATTPFINMTEPTYPVHEIVTCNESLESPRSVCLPTSTLHSEMPENMSREDDGRDHRFVTCSVEAPEVILDPQTIASVEGKVSSNAGLDFFVQSSEEKSLYQNDTSVSWLSNRDDTTVTRANGKDDTTVSRPIIRPESQFQANFKSACSGDDKFTVMELLSAVAETTPPGASPTLLCQKNLQPDKGIILPIPTTEKPAAAHLPPAFDDVIHVIRHSSFRVGSEQPVIETVEMGVQNVNVGKLINVVRDELELRNTSTPVILKSSECSETKGLKSNVSDLSGIKEVDVRNPITSVPNSNYSEQIKLNSLVTEDETTAREILDVKSFRQRADALEGLLELSAELLQQNRLEELAVVLKPFGKDKVSPRETAIWLAKSLKGMMIEDSGRSS</sequence>
<evidence type="ECO:0000256" key="8">
    <source>
        <dbReference type="ARBA" id="ARBA00048679"/>
    </source>
</evidence>
<keyword evidence="4" id="KW-0547">Nucleotide-binding</keyword>
<feature type="region of interest" description="Disordered" evidence="9">
    <location>
        <begin position="300"/>
        <end position="342"/>
    </location>
</feature>
<dbReference type="GO" id="GO:0005524">
    <property type="term" value="F:ATP binding"/>
    <property type="evidence" value="ECO:0007669"/>
    <property type="project" value="UniProtKB-KW"/>
</dbReference>
<evidence type="ECO:0000256" key="6">
    <source>
        <dbReference type="ARBA" id="ARBA00022840"/>
    </source>
</evidence>
<comment type="caution">
    <text evidence="11">The sequence shown here is derived from an EMBL/GenBank/DDBJ whole genome shotgun (WGS) entry which is preliminary data.</text>
</comment>
<dbReference type="InterPro" id="IPR000719">
    <property type="entry name" value="Prot_kinase_dom"/>
</dbReference>
<comment type="catalytic activity">
    <reaction evidence="7">
        <text>L-threonyl-[protein] + ATP = O-phospho-L-threonyl-[protein] + ADP + H(+)</text>
        <dbReference type="Rhea" id="RHEA:46608"/>
        <dbReference type="Rhea" id="RHEA-COMP:11060"/>
        <dbReference type="Rhea" id="RHEA-COMP:11605"/>
        <dbReference type="ChEBI" id="CHEBI:15378"/>
        <dbReference type="ChEBI" id="CHEBI:30013"/>
        <dbReference type="ChEBI" id="CHEBI:30616"/>
        <dbReference type="ChEBI" id="CHEBI:61977"/>
        <dbReference type="ChEBI" id="CHEBI:456216"/>
        <dbReference type="EC" id="2.7.11.1"/>
    </reaction>
</comment>
<dbReference type="PANTHER" id="PTHR43671">
    <property type="entry name" value="SERINE/THREONINE-PROTEIN KINASE NEK"/>
    <property type="match status" value="1"/>
</dbReference>
<dbReference type="AlphaFoldDB" id="A0A1Q3BA77"/>
<dbReference type="InterPro" id="IPR050660">
    <property type="entry name" value="NEK_Ser/Thr_kinase"/>
</dbReference>
<dbReference type="Pfam" id="PF00069">
    <property type="entry name" value="Pkinase"/>
    <property type="match status" value="1"/>
</dbReference>
<evidence type="ECO:0000256" key="1">
    <source>
        <dbReference type="ARBA" id="ARBA00012513"/>
    </source>
</evidence>
<evidence type="ECO:0000256" key="5">
    <source>
        <dbReference type="ARBA" id="ARBA00022777"/>
    </source>
</evidence>
<feature type="domain" description="Protein kinase" evidence="10">
    <location>
        <begin position="1"/>
        <end position="89"/>
    </location>
</feature>
<keyword evidence="2" id="KW-0723">Serine/threonine-protein kinase</keyword>
<dbReference type="PROSITE" id="PS50011">
    <property type="entry name" value="PROTEIN_KINASE_DOM"/>
    <property type="match status" value="1"/>
</dbReference>
<evidence type="ECO:0000256" key="3">
    <source>
        <dbReference type="ARBA" id="ARBA00022679"/>
    </source>
</evidence>
<feature type="region of interest" description="Disordered" evidence="9">
    <location>
        <begin position="117"/>
        <end position="181"/>
    </location>
</feature>
<gene>
    <name evidence="11" type="ORF">CFOL_v3_08320</name>
</gene>
<keyword evidence="3" id="KW-0808">Transferase</keyword>
<dbReference type="EC" id="2.7.11.1" evidence="1"/>